<dbReference type="RefSeq" id="WP_115642132.1">
    <property type="nucleotide sequence ID" value="NZ_UFWZ01000001.1"/>
</dbReference>
<dbReference type="PROSITE" id="PS50052">
    <property type="entry name" value="GUANYLATE_KINASE_2"/>
    <property type="match status" value="1"/>
</dbReference>
<evidence type="ECO:0000313" key="3">
    <source>
        <dbReference type="Proteomes" id="UP000254664"/>
    </source>
</evidence>
<dbReference type="PROSITE" id="PS00856">
    <property type="entry name" value="GUANYLATE_KINASE_1"/>
    <property type="match status" value="1"/>
</dbReference>
<keyword evidence="2" id="KW-0418">Kinase</keyword>
<dbReference type="Pfam" id="PF00625">
    <property type="entry name" value="Guanylate_kin"/>
    <property type="match status" value="1"/>
</dbReference>
<feature type="domain" description="Guanylate kinase-like" evidence="1">
    <location>
        <begin position="2"/>
        <end position="192"/>
    </location>
</feature>
<evidence type="ECO:0000313" key="2">
    <source>
        <dbReference type="EMBL" id="SUY48305.1"/>
    </source>
</evidence>
<dbReference type="Proteomes" id="UP000254664">
    <property type="component" value="Unassembled WGS sequence"/>
</dbReference>
<keyword evidence="3" id="KW-1185">Reference proteome</keyword>
<dbReference type="EMBL" id="UFWZ01000001">
    <property type="protein sequence ID" value="SUY48305.1"/>
    <property type="molecule type" value="Genomic_DNA"/>
</dbReference>
<sequence length="202" mass="23962">MGKIFCLMGKSSSGKDTIFKQLQNDDDLKLKPIITYTTRPKRVNETNGVEYYFIDEDILESYKTKDKVIEQRIYNTVNGDWYYATLDDGQINLDMHDYILIVTLEAYKNLKFYFGEESIFPLYVTLDDGIRLERALKREREQNNPNYDELCRRFLADNIDFNIDKLEDCGVNKHYKNDDLKECICKIKYDILNVKLRTNKLL</sequence>
<dbReference type="EC" id="2.7.4.8" evidence="2"/>
<dbReference type="InterPro" id="IPR008144">
    <property type="entry name" value="Guanylate_kin-like_dom"/>
</dbReference>
<dbReference type="AlphaFoldDB" id="A0A381JB20"/>
<dbReference type="InterPro" id="IPR008145">
    <property type="entry name" value="GK/Ca_channel_bsu"/>
</dbReference>
<dbReference type="SMART" id="SM00072">
    <property type="entry name" value="GuKc"/>
    <property type="match status" value="1"/>
</dbReference>
<proteinExistence type="predicted"/>
<name>A0A381JB20_9CLOT</name>
<dbReference type="Gene3D" id="3.40.50.300">
    <property type="entry name" value="P-loop containing nucleotide triphosphate hydrolases"/>
    <property type="match status" value="1"/>
</dbReference>
<keyword evidence="2" id="KW-0808">Transferase</keyword>
<gene>
    <name evidence="2" type="primary">gmk_2</name>
    <name evidence="2" type="ORF">NCTC9836_02683</name>
</gene>
<organism evidence="2 3">
    <name type="scientific">Clostridium putrefaciens</name>
    <dbReference type="NCBI Taxonomy" id="99675"/>
    <lineage>
        <taxon>Bacteria</taxon>
        <taxon>Bacillati</taxon>
        <taxon>Bacillota</taxon>
        <taxon>Clostridia</taxon>
        <taxon>Eubacteriales</taxon>
        <taxon>Clostridiaceae</taxon>
        <taxon>Clostridium</taxon>
    </lineage>
</organism>
<dbReference type="GO" id="GO:0004385">
    <property type="term" value="F:GMP kinase activity"/>
    <property type="evidence" value="ECO:0007669"/>
    <property type="project" value="UniProtKB-EC"/>
</dbReference>
<accession>A0A381JB20</accession>
<dbReference type="InterPro" id="IPR027417">
    <property type="entry name" value="P-loop_NTPase"/>
</dbReference>
<dbReference type="InterPro" id="IPR020590">
    <property type="entry name" value="Guanylate_kinase_CS"/>
</dbReference>
<protein>
    <submittedName>
        <fullName evidence="2">Guanylate kinase</fullName>
        <ecNumber evidence="2">2.7.4.8</ecNumber>
    </submittedName>
</protein>
<dbReference type="SUPFAM" id="SSF52540">
    <property type="entry name" value="P-loop containing nucleoside triphosphate hydrolases"/>
    <property type="match status" value="1"/>
</dbReference>
<dbReference type="OrthoDB" id="1033810at2"/>
<evidence type="ECO:0000259" key="1">
    <source>
        <dbReference type="PROSITE" id="PS50052"/>
    </source>
</evidence>
<reference evidence="2 3" key="1">
    <citation type="submission" date="2018-06" db="EMBL/GenBank/DDBJ databases">
        <authorList>
            <consortium name="Pathogen Informatics"/>
            <person name="Doyle S."/>
        </authorList>
    </citation>
    <scope>NUCLEOTIDE SEQUENCE [LARGE SCALE GENOMIC DNA]</scope>
    <source>
        <strain evidence="2 3">NCTC9836</strain>
    </source>
</reference>